<keyword evidence="1" id="KW-0805">Transcription regulation</keyword>
<protein>
    <submittedName>
        <fullName evidence="5">Transcriptional regulator, MarR family</fullName>
    </submittedName>
</protein>
<evidence type="ECO:0000259" key="4">
    <source>
        <dbReference type="PROSITE" id="PS50995"/>
    </source>
</evidence>
<feature type="domain" description="HTH marR-type" evidence="4">
    <location>
        <begin position="1"/>
        <end position="145"/>
    </location>
</feature>
<sequence>MKKLDPDLLKEIAARCPAFQARATARALTRFYSACFKSVDLTAEQFSLLAGIGATEGVTVIGLALDADIDATTISRNLQNLEARGLVQAEGGRGRSGKRLRLTKTGRVLMIEATGIWRSTMEQLVSQIGETAIESANDTFHELATAAKAALQKRGSHE</sequence>
<keyword evidence="2" id="KW-0238">DNA-binding</keyword>
<dbReference type="GO" id="GO:0003677">
    <property type="term" value="F:DNA binding"/>
    <property type="evidence" value="ECO:0007669"/>
    <property type="project" value="UniProtKB-KW"/>
</dbReference>
<dbReference type="InterPro" id="IPR000835">
    <property type="entry name" value="HTH_MarR-typ"/>
</dbReference>
<evidence type="ECO:0000256" key="3">
    <source>
        <dbReference type="ARBA" id="ARBA00023163"/>
    </source>
</evidence>
<evidence type="ECO:0000313" key="6">
    <source>
        <dbReference type="Proteomes" id="UP000246073"/>
    </source>
</evidence>
<dbReference type="SUPFAM" id="SSF46785">
    <property type="entry name" value="Winged helix' DNA-binding domain"/>
    <property type="match status" value="1"/>
</dbReference>
<dbReference type="InterPro" id="IPR036390">
    <property type="entry name" value="WH_DNA-bd_sf"/>
</dbReference>
<evidence type="ECO:0000313" key="5">
    <source>
        <dbReference type="EMBL" id="SPL62271.1"/>
    </source>
</evidence>
<organism evidence="5 6">
    <name type="scientific">Ochrobactrum soli</name>
    <dbReference type="NCBI Taxonomy" id="2448455"/>
    <lineage>
        <taxon>Bacteria</taxon>
        <taxon>Pseudomonadati</taxon>
        <taxon>Pseudomonadota</taxon>
        <taxon>Alphaproteobacteria</taxon>
        <taxon>Hyphomicrobiales</taxon>
        <taxon>Brucellaceae</taxon>
        <taxon>Brucella/Ochrobactrum group</taxon>
        <taxon>Ochrobactrum</taxon>
    </lineage>
</organism>
<dbReference type="Proteomes" id="UP000246073">
    <property type="component" value="Unassembled WGS sequence"/>
</dbReference>
<dbReference type="PROSITE" id="PS50995">
    <property type="entry name" value="HTH_MARR_2"/>
    <property type="match status" value="1"/>
</dbReference>
<evidence type="ECO:0000256" key="2">
    <source>
        <dbReference type="ARBA" id="ARBA00023125"/>
    </source>
</evidence>
<reference evidence="6" key="1">
    <citation type="submission" date="2017-12" db="EMBL/GenBank/DDBJ databases">
        <authorList>
            <person name="Diaz M."/>
        </authorList>
    </citation>
    <scope>NUCLEOTIDE SEQUENCE [LARGE SCALE GENOMIC DNA]</scope>
    <source>
        <strain evidence="6">FI11154</strain>
    </source>
</reference>
<name>A0A2P9HDW5_9HYPH</name>
<dbReference type="InterPro" id="IPR036388">
    <property type="entry name" value="WH-like_DNA-bd_sf"/>
</dbReference>
<dbReference type="Gene3D" id="1.10.10.10">
    <property type="entry name" value="Winged helix-like DNA-binding domain superfamily/Winged helix DNA-binding domain"/>
    <property type="match status" value="1"/>
</dbReference>
<dbReference type="Pfam" id="PF12802">
    <property type="entry name" value="MarR_2"/>
    <property type="match status" value="1"/>
</dbReference>
<dbReference type="PANTHER" id="PTHR42756:SF1">
    <property type="entry name" value="TRANSCRIPTIONAL REPRESSOR OF EMRAB OPERON"/>
    <property type="match status" value="1"/>
</dbReference>
<dbReference type="EMBL" id="OOFM01000001">
    <property type="protein sequence ID" value="SPL62271.1"/>
    <property type="molecule type" value="Genomic_DNA"/>
</dbReference>
<dbReference type="PANTHER" id="PTHR42756">
    <property type="entry name" value="TRANSCRIPTIONAL REGULATOR, MARR"/>
    <property type="match status" value="1"/>
</dbReference>
<dbReference type="AlphaFoldDB" id="A0A2P9HDW5"/>
<proteinExistence type="predicted"/>
<gene>
    <name evidence="5" type="ORF">OHAE_5063</name>
</gene>
<dbReference type="RefSeq" id="WP_109366373.1">
    <property type="nucleotide sequence ID" value="NZ_OOFM01000001.1"/>
</dbReference>
<evidence type="ECO:0000256" key="1">
    <source>
        <dbReference type="ARBA" id="ARBA00023015"/>
    </source>
</evidence>
<accession>A0A2P9HDW5</accession>
<dbReference type="GO" id="GO:0003700">
    <property type="term" value="F:DNA-binding transcription factor activity"/>
    <property type="evidence" value="ECO:0007669"/>
    <property type="project" value="InterPro"/>
</dbReference>
<keyword evidence="3" id="KW-0804">Transcription</keyword>